<evidence type="ECO:0000256" key="2">
    <source>
        <dbReference type="SAM" id="SignalP"/>
    </source>
</evidence>
<reference evidence="3 4" key="1">
    <citation type="journal article" date="2014" name="Am. J. Bot.">
        <title>Genome assembly and annotation for red clover (Trifolium pratense; Fabaceae).</title>
        <authorList>
            <person name="Istvanek J."/>
            <person name="Jaros M."/>
            <person name="Krenek A."/>
            <person name="Repkova J."/>
        </authorList>
    </citation>
    <scope>NUCLEOTIDE SEQUENCE [LARGE SCALE GENOMIC DNA]</scope>
    <source>
        <strain evidence="4">cv. Tatra</strain>
        <tissue evidence="3">Young leaves</tissue>
    </source>
</reference>
<feature type="chain" id="PRO_5014348127" evidence="2">
    <location>
        <begin position="22"/>
        <end position="64"/>
    </location>
</feature>
<dbReference type="AlphaFoldDB" id="A0A2K3JRH3"/>
<evidence type="ECO:0000256" key="1">
    <source>
        <dbReference type="SAM" id="MobiDB-lite"/>
    </source>
</evidence>
<accession>A0A2K3JRH3</accession>
<feature type="region of interest" description="Disordered" evidence="1">
    <location>
        <begin position="40"/>
        <end position="64"/>
    </location>
</feature>
<comment type="caution">
    <text evidence="3">The sequence shown here is derived from an EMBL/GenBank/DDBJ whole genome shotgun (WGS) entry which is preliminary data.</text>
</comment>
<reference evidence="3 4" key="2">
    <citation type="journal article" date="2017" name="Front. Plant Sci.">
        <title>Gene Classification and Mining of Molecular Markers Useful in Red Clover (Trifolium pratense) Breeding.</title>
        <authorList>
            <person name="Istvanek J."/>
            <person name="Dluhosova J."/>
            <person name="Dluhos P."/>
            <person name="Patkova L."/>
            <person name="Nedelnik J."/>
            <person name="Repkova J."/>
        </authorList>
    </citation>
    <scope>NUCLEOTIDE SEQUENCE [LARGE SCALE GENOMIC DNA]</scope>
    <source>
        <strain evidence="4">cv. Tatra</strain>
        <tissue evidence="3">Young leaves</tissue>
    </source>
</reference>
<feature type="non-terminal residue" evidence="3">
    <location>
        <position position="1"/>
    </location>
</feature>
<organism evidence="3 4">
    <name type="scientific">Trifolium pratense</name>
    <name type="common">Red clover</name>
    <dbReference type="NCBI Taxonomy" id="57577"/>
    <lineage>
        <taxon>Eukaryota</taxon>
        <taxon>Viridiplantae</taxon>
        <taxon>Streptophyta</taxon>
        <taxon>Embryophyta</taxon>
        <taxon>Tracheophyta</taxon>
        <taxon>Spermatophyta</taxon>
        <taxon>Magnoliopsida</taxon>
        <taxon>eudicotyledons</taxon>
        <taxon>Gunneridae</taxon>
        <taxon>Pentapetalae</taxon>
        <taxon>rosids</taxon>
        <taxon>fabids</taxon>
        <taxon>Fabales</taxon>
        <taxon>Fabaceae</taxon>
        <taxon>Papilionoideae</taxon>
        <taxon>50 kb inversion clade</taxon>
        <taxon>NPAAA clade</taxon>
        <taxon>Hologalegina</taxon>
        <taxon>IRL clade</taxon>
        <taxon>Trifolieae</taxon>
        <taxon>Trifolium</taxon>
    </lineage>
</organism>
<dbReference type="EMBL" id="ASHM01074877">
    <property type="protein sequence ID" value="PNX56598.1"/>
    <property type="molecule type" value="Genomic_DNA"/>
</dbReference>
<evidence type="ECO:0000313" key="4">
    <source>
        <dbReference type="Proteomes" id="UP000236291"/>
    </source>
</evidence>
<proteinExistence type="predicted"/>
<gene>
    <name evidence="3" type="ORF">L195_g049962</name>
</gene>
<dbReference type="Proteomes" id="UP000236291">
    <property type="component" value="Unassembled WGS sequence"/>
</dbReference>
<feature type="compositionally biased region" description="Polar residues" evidence="1">
    <location>
        <begin position="40"/>
        <end position="58"/>
    </location>
</feature>
<evidence type="ECO:0000313" key="3">
    <source>
        <dbReference type="EMBL" id="PNX56598.1"/>
    </source>
</evidence>
<name>A0A2K3JRH3_TRIPR</name>
<feature type="signal peptide" evidence="2">
    <location>
        <begin position="1"/>
        <end position="21"/>
    </location>
</feature>
<keyword evidence="2" id="KW-0732">Signal</keyword>
<protein>
    <submittedName>
        <fullName evidence="3">Uncharacterized protein</fullName>
    </submittedName>
</protein>
<sequence length="64" mass="6781">RNAFSFFLLSLPLHLLLIAAAASLRSFKRLRSSAFVNHSVPNTSSLSVASPSEQTSSPTAPPPS</sequence>